<keyword evidence="14 15" id="KW-0472">Membrane</keyword>
<gene>
    <name evidence="19" type="ORF">DealDRAFT_0003</name>
</gene>
<dbReference type="EMBL" id="ACJM01000001">
    <property type="protein sequence ID" value="EEG78729.1"/>
    <property type="molecule type" value="Genomic_DNA"/>
</dbReference>
<dbReference type="InterPro" id="IPR013767">
    <property type="entry name" value="PAS_fold"/>
</dbReference>
<keyword evidence="13" id="KW-0902">Two-component regulatory system</keyword>
<dbReference type="EC" id="2.7.13.3" evidence="4"/>
<evidence type="ECO:0000259" key="18">
    <source>
        <dbReference type="PROSITE" id="PS50885"/>
    </source>
</evidence>
<dbReference type="InterPro" id="IPR050351">
    <property type="entry name" value="BphY/WalK/GraS-like"/>
</dbReference>
<keyword evidence="7 19" id="KW-0808">Transferase</keyword>
<dbReference type="InterPro" id="IPR035965">
    <property type="entry name" value="PAS-like_dom_sf"/>
</dbReference>
<dbReference type="InterPro" id="IPR004358">
    <property type="entry name" value="Sig_transdc_His_kin-like_C"/>
</dbReference>
<evidence type="ECO:0000259" key="17">
    <source>
        <dbReference type="PROSITE" id="PS50112"/>
    </source>
</evidence>
<dbReference type="PANTHER" id="PTHR42878:SF7">
    <property type="entry name" value="SENSOR HISTIDINE KINASE GLRK"/>
    <property type="match status" value="1"/>
</dbReference>
<evidence type="ECO:0000256" key="11">
    <source>
        <dbReference type="ARBA" id="ARBA00022840"/>
    </source>
</evidence>
<dbReference type="PROSITE" id="PS50109">
    <property type="entry name" value="HIS_KIN"/>
    <property type="match status" value="1"/>
</dbReference>
<keyword evidence="9" id="KW-0547">Nucleotide-binding</keyword>
<dbReference type="Gene3D" id="6.10.340.10">
    <property type="match status" value="1"/>
</dbReference>
<feature type="transmembrane region" description="Helical" evidence="15">
    <location>
        <begin position="171"/>
        <end position="190"/>
    </location>
</feature>
<dbReference type="PANTHER" id="PTHR42878">
    <property type="entry name" value="TWO-COMPONENT HISTIDINE KINASE"/>
    <property type="match status" value="1"/>
</dbReference>
<dbReference type="CDD" id="cd16922">
    <property type="entry name" value="HATPase_EvgS-ArcB-TorS-like"/>
    <property type="match status" value="1"/>
</dbReference>
<dbReference type="GO" id="GO:0000155">
    <property type="term" value="F:phosphorelay sensor kinase activity"/>
    <property type="evidence" value="ECO:0007669"/>
    <property type="project" value="InterPro"/>
</dbReference>
<name>C0GBZ4_DETAL</name>
<feature type="transmembrane region" description="Helical" evidence="15">
    <location>
        <begin position="12"/>
        <end position="37"/>
    </location>
</feature>
<comment type="subcellular location">
    <subcellularLocation>
        <location evidence="2">Cell membrane</location>
    </subcellularLocation>
    <subcellularLocation>
        <location evidence="3">Membrane raft</location>
        <topology evidence="3">Multi-pass membrane protein</topology>
    </subcellularLocation>
</comment>
<dbReference type="InterPro" id="IPR036890">
    <property type="entry name" value="HATPase_C_sf"/>
</dbReference>
<dbReference type="CDD" id="cd06225">
    <property type="entry name" value="HAMP"/>
    <property type="match status" value="1"/>
</dbReference>
<dbReference type="CDD" id="cd00130">
    <property type="entry name" value="PAS"/>
    <property type="match status" value="1"/>
</dbReference>
<dbReference type="GO" id="GO:0030295">
    <property type="term" value="F:protein kinase activator activity"/>
    <property type="evidence" value="ECO:0007669"/>
    <property type="project" value="TreeGrafter"/>
</dbReference>
<evidence type="ECO:0000256" key="5">
    <source>
        <dbReference type="ARBA" id="ARBA00022475"/>
    </source>
</evidence>
<feature type="domain" description="PAS" evidence="17">
    <location>
        <begin position="249"/>
        <end position="308"/>
    </location>
</feature>
<dbReference type="Pfam" id="PF00989">
    <property type="entry name" value="PAS"/>
    <property type="match status" value="1"/>
</dbReference>
<comment type="catalytic activity">
    <reaction evidence="1">
        <text>ATP + protein L-histidine = ADP + protein N-phospho-L-histidine.</text>
        <dbReference type="EC" id="2.7.13.3"/>
    </reaction>
</comment>
<comment type="caution">
    <text evidence="19">The sequence shown here is derived from an EMBL/GenBank/DDBJ whole genome shotgun (WGS) entry which is preliminary data.</text>
</comment>
<dbReference type="eggNOG" id="COG5002">
    <property type="taxonomic scope" value="Bacteria"/>
</dbReference>
<dbReference type="GO" id="GO:0005524">
    <property type="term" value="F:ATP binding"/>
    <property type="evidence" value="ECO:0007669"/>
    <property type="project" value="UniProtKB-KW"/>
</dbReference>
<feature type="domain" description="HAMP" evidence="18">
    <location>
        <begin position="192"/>
        <end position="244"/>
    </location>
</feature>
<dbReference type="PROSITE" id="PS50112">
    <property type="entry name" value="PAS"/>
    <property type="match status" value="1"/>
</dbReference>
<keyword evidence="10 19" id="KW-0418">Kinase</keyword>
<dbReference type="SUPFAM" id="SSF47384">
    <property type="entry name" value="Homodimeric domain of signal transducing histidine kinase"/>
    <property type="match status" value="1"/>
</dbReference>
<evidence type="ECO:0000313" key="20">
    <source>
        <dbReference type="Proteomes" id="UP000006443"/>
    </source>
</evidence>
<evidence type="ECO:0000256" key="2">
    <source>
        <dbReference type="ARBA" id="ARBA00004236"/>
    </source>
</evidence>
<dbReference type="Pfam" id="PF00512">
    <property type="entry name" value="HisKA"/>
    <property type="match status" value="1"/>
</dbReference>
<accession>C0GBZ4</accession>
<evidence type="ECO:0000256" key="6">
    <source>
        <dbReference type="ARBA" id="ARBA00022553"/>
    </source>
</evidence>
<dbReference type="SUPFAM" id="SSF55874">
    <property type="entry name" value="ATPase domain of HSP90 chaperone/DNA topoisomerase II/histidine kinase"/>
    <property type="match status" value="1"/>
</dbReference>
<evidence type="ECO:0000256" key="7">
    <source>
        <dbReference type="ARBA" id="ARBA00022679"/>
    </source>
</evidence>
<dbReference type="SMART" id="SM00387">
    <property type="entry name" value="HATPase_c"/>
    <property type="match status" value="1"/>
</dbReference>
<dbReference type="InterPro" id="IPR003660">
    <property type="entry name" value="HAMP_dom"/>
</dbReference>
<keyword evidence="12 15" id="KW-1133">Transmembrane helix</keyword>
<dbReference type="InterPro" id="IPR003594">
    <property type="entry name" value="HATPase_dom"/>
</dbReference>
<dbReference type="RefSeq" id="WP_008513671.1">
    <property type="nucleotide sequence ID" value="NZ_ACJM01000001.1"/>
</dbReference>
<reference evidence="19 20" key="1">
    <citation type="submission" date="2009-02" db="EMBL/GenBank/DDBJ databases">
        <title>Sequencing of the draft genome and assembly of Dethiobacter alkaliphilus AHT 1.</title>
        <authorList>
            <consortium name="US DOE Joint Genome Institute (JGI-PGF)"/>
            <person name="Lucas S."/>
            <person name="Copeland A."/>
            <person name="Lapidus A."/>
            <person name="Glavina del Rio T."/>
            <person name="Dalin E."/>
            <person name="Tice H."/>
            <person name="Bruce D."/>
            <person name="Goodwin L."/>
            <person name="Pitluck S."/>
            <person name="Larimer F."/>
            <person name="Land M.L."/>
            <person name="Hauser L."/>
            <person name="Muyzer G."/>
        </authorList>
    </citation>
    <scope>NUCLEOTIDE SEQUENCE [LARGE SCALE GENOMIC DNA]</scope>
    <source>
        <strain evidence="19 20">AHT 1</strain>
    </source>
</reference>
<evidence type="ECO:0000256" key="15">
    <source>
        <dbReference type="SAM" id="Phobius"/>
    </source>
</evidence>
<dbReference type="FunFam" id="1.10.287.130:FF:000001">
    <property type="entry name" value="Two-component sensor histidine kinase"/>
    <property type="match status" value="1"/>
</dbReference>
<protein>
    <recommendedName>
        <fullName evidence="4">histidine kinase</fullName>
        <ecNumber evidence="4">2.7.13.3</ecNumber>
    </recommendedName>
</protein>
<dbReference type="Pfam" id="PF00672">
    <property type="entry name" value="HAMP"/>
    <property type="match status" value="1"/>
</dbReference>
<dbReference type="SMART" id="SM00304">
    <property type="entry name" value="HAMP"/>
    <property type="match status" value="1"/>
</dbReference>
<dbReference type="InterPro" id="IPR036097">
    <property type="entry name" value="HisK_dim/P_sf"/>
</dbReference>
<dbReference type="FunFam" id="3.30.565.10:FF:000023">
    <property type="entry name" value="PAS domain-containing sensor histidine kinase"/>
    <property type="match status" value="1"/>
</dbReference>
<keyword evidence="6" id="KW-0597">Phosphoprotein</keyword>
<dbReference type="Proteomes" id="UP000006443">
    <property type="component" value="Unassembled WGS sequence"/>
</dbReference>
<dbReference type="Gene3D" id="1.10.287.130">
    <property type="match status" value="1"/>
</dbReference>
<dbReference type="GO" id="GO:0006355">
    <property type="term" value="P:regulation of DNA-templated transcription"/>
    <property type="evidence" value="ECO:0007669"/>
    <property type="project" value="InterPro"/>
</dbReference>
<dbReference type="PROSITE" id="PS50885">
    <property type="entry name" value="HAMP"/>
    <property type="match status" value="1"/>
</dbReference>
<dbReference type="Gene3D" id="3.30.450.20">
    <property type="entry name" value="PAS domain"/>
    <property type="match status" value="1"/>
</dbReference>
<dbReference type="InterPro" id="IPR003661">
    <property type="entry name" value="HisK_dim/P_dom"/>
</dbReference>
<evidence type="ECO:0000313" key="19">
    <source>
        <dbReference type="EMBL" id="EEG78729.1"/>
    </source>
</evidence>
<dbReference type="STRING" id="555088.DealDRAFT_0003"/>
<dbReference type="AlphaFoldDB" id="C0GBZ4"/>
<dbReference type="Gene3D" id="3.30.565.10">
    <property type="entry name" value="Histidine kinase-like ATPase, C-terminal domain"/>
    <property type="match status" value="1"/>
</dbReference>
<dbReference type="OrthoDB" id="9813151at2"/>
<dbReference type="PRINTS" id="PR00344">
    <property type="entry name" value="BCTRLSENSOR"/>
</dbReference>
<evidence type="ECO:0000256" key="12">
    <source>
        <dbReference type="ARBA" id="ARBA00022989"/>
    </source>
</evidence>
<dbReference type="GO" id="GO:0005886">
    <property type="term" value="C:plasma membrane"/>
    <property type="evidence" value="ECO:0007669"/>
    <property type="project" value="UniProtKB-SubCell"/>
</dbReference>
<dbReference type="GO" id="GO:0045121">
    <property type="term" value="C:membrane raft"/>
    <property type="evidence" value="ECO:0007669"/>
    <property type="project" value="UniProtKB-SubCell"/>
</dbReference>
<dbReference type="SUPFAM" id="SSF55785">
    <property type="entry name" value="PYP-like sensor domain (PAS domain)"/>
    <property type="match status" value="1"/>
</dbReference>
<dbReference type="Pfam" id="PF02518">
    <property type="entry name" value="HATPase_c"/>
    <property type="match status" value="1"/>
</dbReference>
<dbReference type="NCBIfam" id="TIGR00229">
    <property type="entry name" value="sensory_box"/>
    <property type="match status" value="1"/>
</dbReference>
<dbReference type="GO" id="GO:0000156">
    <property type="term" value="F:phosphorelay response regulator activity"/>
    <property type="evidence" value="ECO:0007669"/>
    <property type="project" value="TreeGrafter"/>
</dbReference>
<evidence type="ECO:0000256" key="1">
    <source>
        <dbReference type="ARBA" id="ARBA00000085"/>
    </source>
</evidence>
<evidence type="ECO:0000256" key="9">
    <source>
        <dbReference type="ARBA" id="ARBA00022741"/>
    </source>
</evidence>
<evidence type="ECO:0000256" key="8">
    <source>
        <dbReference type="ARBA" id="ARBA00022692"/>
    </source>
</evidence>
<organism evidence="19 20">
    <name type="scientific">Dethiobacter alkaliphilus AHT 1</name>
    <dbReference type="NCBI Taxonomy" id="555088"/>
    <lineage>
        <taxon>Bacteria</taxon>
        <taxon>Bacillati</taxon>
        <taxon>Bacillota</taxon>
        <taxon>Dethiobacteria</taxon>
        <taxon>Dethiobacterales</taxon>
        <taxon>Dethiobacteraceae</taxon>
        <taxon>Dethiobacter</taxon>
    </lineage>
</organism>
<evidence type="ECO:0000256" key="3">
    <source>
        <dbReference type="ARBA" id="ARBA00004314"/>
    </source>
</evidence>
<dbReference type="SUPFAM" id="SSF158472">
    <property type="entry name" value="HAMP domain-like"/>
    <property type="match status" value="1"/>
</dbReference>
<evidence type="ECO:0000256" key="13">
    <source>
        <dbReference type="ARBA" id="ARBA00023012"/>
    </source>
</evidence>
<evidence type="ECO:0000256" key="14">
    <source>
        <dbReference type="ARBA" id="ARBA00023136"/>
    </source>
</evidence>
<dbReference type="InterPro" id="IPR005467">
    <property type="entry name" value="His_kinase_dom"/>
</dbReference>
<evidence type="ECO:0000256" key="10">
    <source>
        <dbReference type="ARBA" id="ARBA00022777"/>
    </source>
</evidence>
<dbReference type="CDD" id="cd00082">
    <property type="entry name" value="HisKA"/>
    <property type="match status" value="1"/>
</dbReference>
<dbReference type="SMART" id="SM00388">
    <property type="entry name" value="HisKA"/>
    <property type="match status" value="1"/>
</dbReference>
<dbReference type="NCBIfam" id="NF046044">
    <property type="entry name" value="PnpS"/>
    <property type="match status" value="1"/>
</dbReference>
<dbReference type="InterPro" id="IPR000014">
    <property type="entry name" value="PAS"/>
</dbReference>
<evidence type="ECO:0000256" key="4">
    <source>
        <dbReference type="ARBA" id="ARBA00012438"/>
    </source>
</evidence>
<dbReference type="SMART" id="SM00091">
    <property type="entry name" value="PAS"/>
    <property type="match status" value="1"/>
</dbReference>
<keyword evidence="5" id="KW-1003">Cell membrane</keyword>
<keyword evidence="20" id="KW-1185">Reference proteome</keyword>
<sequence length="587" mass="65044">MKSNIFSKLLTTYLVIILITLFVVSLFLTQLFQTYFYNARERELRIQGEQVSGIIANEIAGFQDPRITNYLMLSLQSFLDAELHYLWREELLLASCPGFEETGLRVRLTDDELSQVMQGQSISKRIFLPGTNEQVVTVAVPTMVMNEVVGGIFLNAPLTGISDTVGQMRQMILYAGALATLLSMIVGFFMSKSISLPLQQMNRAALEVADGNYQQQVEVASSDEVGQLAHTFNYMSSTLQQTVEDLSHEKSKLENIMLSMNEGVMAIDGQGKVILANPQARSLLKLSETDLTGKEISSLLPQEEMNQLFMDVIASSEVHSAEYQVFGGKVLSLQIAPLYRNNQTWGAVGILQDVTEVRHLEQMRRDFVANVSHELRTPMTSIQGFVEALLDGLAEDKESQDRYLNVILDETVRLNRLVSDLLDLSRLEKGEVGWPMETIELKPLFADVASKLQPQVAKQELSVDIDTPENISAVTGNRDRIQQVLINLLGNAISFTPPGGKITLSAKDVGDKVEVQVTDTGMGIPPEEQDKIWERFHKVDKARTRSFGGTGLGLSIVKQIVDAHGGDVGLESTPGKGSTFYFTLKKA</sequence>
<keyword evidence="8 15" id="KW-0812">Transmembrane</keyword>
<dbReference type="GO" id="GO:0007234">
    <property type="term" value="P:osmosensory signaling via phosphorelay pathway"/>
    <property type="evidence" value="ECO:0007669"/>
    <property type="project" value="TreeGrafter"/>
</dbReference>
<keyword evidence="11" id="KW-0067">ATP-binding</keyword>
<feature type="domain" description="Histidine kinase" evidence="16">
    <location>
        <begin position="370"/>
        <end position="587"/>
    </location>
</feature>
<proteinExistence type="predicted"/>
<evidence type="ECO:0000259" key="16">
    <source>
        <dbReference type="PROSITE" id="PS50109"/>
    </source>
</evidence>